<dbReference type="AlphaFoldDB" id="A0AAV9Y3L1"/>
<evidence type="ECO:0000313" key="1">
    <source>
        <dbReference type="EMBL" id="KAK6591192.1"/>
    </source>
</evidence>
<proteinExistence type="predicted"/>
<sequence length="248" mass="28618">MIFQRPVLSSILIIGLVSINLNLIEGLSSPSLRSDRISFNSQKMRKEMENMYVECTGALNNWSYIVRKSVKLLVSDNNNKSDLIVDTIYEIASQLLLIENSFLICKSELEMNGVKVVDISEKIDLEEIYNQLKLKNNNNEALDSIYEVENLKDRIKLLKSQYKFLKEIKTAIHKFEPKDICYKCNIFRAQLSLIGILNKLRLIYDSYIQELEDKIGNLIFESETTNESEIYDSDSTSTLISVQLHDLD</sequence>
<reference evidence="1 2" key="1">
    <citation type="submission" date="2023-10" db="EMBL/GenBank/DDBJ databases">
        <title>Comparative genomics analysis reveals potential genetic determinants of host preference in Cryptosporidium xiaoi.</title>
        <authorList>
            <person name="Xiao L."/>
            <person name="Li J."/>
        </authorList>
    </citation>
    <scope>NUCLEOTIDE SEQUENCE [LARGE SCALE GENOMIC DNA]</scope>
    <source>
        <strain evidence="1 2">52996</strain>
    </source>
</reference>
<gene>
    <name evidence="1" type="ORF">RS030_101582</name>
</gene>
<accession>A0AAV9Y3L1</accession>
<dbReference type="Proteomes" id="UP001311799">
    <property type="component" value="Unassembled WGS sequence"/>
</dbReference>
<dbReference type="EMBL" id="JAWDEY010000001">
    <property type="protein sequence ID" value="KAK6591192.1"/>
    <property type="molecule type" value="Genomic_DNA"/>
</dbReference>
<name>A0AAV9Y3L1_9CRYT</name>
<keyword evidence="2" id="KW-1185">Reference proteome</keyword>
<evidence type="ECO:0008006" key="3">
    <source>
        <dbReference type="Google" id="ProtNLM"/>
    </source>
</evidence>
<organism evidence="1 2">
    <name type="scientific">Cryptosporidium xiaoi</name>
    <dbReference type="NCBI Taxonomy" id="659607"/>
    <lineage>
        <taxon>Eukaryota</taxon>
        <taxon>Sar</taxon>
        <taxon>Alveolata</taxon>
        <taxon>Apicomplexa</taxon>
        <taxon>Conoidasida</taxon>
        <taxon>Coccidia</taxon>
        <taxon>Eucoccidiorida</taxon>
        <taxon>Eimeriorina</taxon>
        <taxon>Cryptosporidiidae</taxon>
        <taxon>Cryptosporidium</taxon>
    </lineage>
</organism>
<protein>
    <recommendedName>
        <fullName evidence="3">Secreted protein</fullName>
    </recommendedName>
</protein>
<evidence type="ECO:0000313" key="2">
    <source>
        <dbReference type="Proteomes" id="UP001311799"/>
    </source>
</evidence>
<comment type="caution">
    <text evidence="1">The sequence shown here is derived from an EMBL/GenBank/DDBJ whole genome shotgun (WGS) entry which is preliminary data.</text>
</comment>